<dbReference type="SUPFAM" id="SSF55804">
    <property type="entry name" value="Phoshotransferase/anion transport protein"/>
    <property type="match status" value="1"/>
</dbReference>
<gene>
    <name evidence="2" type="ORF">GMB86_07150</name>
</gene>
<keyword evidence="3" id="KW-1185">Reference proteome</keyword>
<dbReference type="InterPro" id="IPR016152">
    <property type="entry name" value="PTrfase/Anion_transptr"/>
</dbReference>
<protein>
    <submittedName>
        <fullName evidence="2">PTS sugar transporter subunit IIA</fullName>
    </submittedName>
</protein>
<dbReference type="CDD" id="cd00211">
    <property type="entry name" value="PTS_IIA_fru"/>
    <property type="match status" value="1"/>
</dbReference>
<evidence type="ECO:0000313" key="2">
    <source>
        <dbReference type="EMBL" id="MTT31789.1"/>
    </source>
</evidence>
<feature type="domain" description="PTS EIIA type-2" evidence="1">
    <location>
        <begin position="5"/>
        <end position="152"/>
    </location>
</feature>
<dbReference type="InterPro" id="IPR002178">
    <property type="entry name" value="PTS_EIIA_type-2_dom"/>
</dbReference>
<evidence type="ECO:0000313" key="3">
    <source>
        <dbReference type="Proteomes" id="UP000440978"/>
    </source>
</evidence>
<keyword evidence="2" id="KW-0762">Sugar transport</keyword>
<dbReference type="Gene3D" id="3.40.930.10">
    <property type="entry name" value="Mannitol-specific EII, Chain A"/>
    <property type="match status" value="1"/>
</dbReference>
<evidence type="ECO:0000259" key="1">
    <source>
        <dbReference type="PROSITE" id="PS51094"/>
    </source>
</evidence>
<sequence>MGISQFLKDELIFTEYVCEDQEQLFKMIHQVAKENVYVYEDFFKKILQREKSYPTGLSVGEFNVAIPHTDPECIIEPFISVITLFNPISFHLMDDQSKEVDVSLVVLLGLSEPHAHLEVLQQLMYMIQDKQCLDQLIHAKCHDDVVSVFKTTEEISNRGN</sequence>
<dbReference type="RefSeq" id="WP_155218170.1">
    <property type="nucleotide sequence ID" value="NZ_WNHB01000009.1"/>
</dbReference>
<accession>A0A6N8CNR8</accession>
<keyword evidence="2" id="KW-0813">Transport</keyword>
<comment type="caution">
    <text evidence="2">The sequence shown here is derived from an EMBL/GenBank/DDBJ whole genome shotgun (WGS) entry which is preliminary data.</text>
</comment>
<name>A0A6N8CNR8_9BACI</name>
<dbReference type="AlphaFoldDB" id="A0A6N8CNR8"/>
<dbReference type="EMBL" id="WNHB01000009">
    <property type="protein sequence ID" value="MTT31789.1"/>
    <property type="molecule type" value="Genomic_DNA"/>
</dbReference>
<dbReference type="InterPro" id="IPR051541">
    <property type="entry name" value="PTS_SugarTrans_NitroReg"/>
</dbReference>
<dbReference type="Pfam" id="PF00359">
    <property type="entry name" value="PTS_EIIA_2"/>
    <property type="match status" value="1"/>
</dbReference>
<dbReference type="PANTHER" id="PTHR47738:SF3">
    <property type="entry name" value="PHOSPHOTRANSFERASE SYSTEM MANNITOL_FRUCTOSE-SPECIFIC IIA DOMAIN CONTAINING PROTEIN"/>
    <property type="match status" value="1"/>
</dbReference>
<reference evidence="2 3" key="1">
    <citation type="submission" date="2019-11" db="EMBL/GenBank/DDBJ databases">
        <title>Terrilactibacillus tamarindus sp. nov. BCM23-1 isolated from bark of Tamarindus indica.</title>
        <authorList>
            <person name="Kingkaew E."/>
            <person name="Tanasupawat S."/>
        </authorList>
    </citation>
    <scope>NUCLEOTIDE SEQUENCE [LARGE SCALE GENOMIC DNA]</scope>
    <source>
        <strain evidence="2 3">BCM23-1</strain>
    </source>
</reference>
<dbReference type="PANTHER" id="PTHR47738">
    <property type="entry name" value="PTS SYSTEM FRUCTOSE-LIKE EIIA COMPONENT-RELATED"/>
    <property type="match status" value="1"/>
</dbReference>
<dbReference type="Proteomes" id="UP000440978">
    <property type="component" value="Unassembled WGS sequence"/>
</dbReference>
<dbReference type="PROSITE" id="PS51094">
    <property type="entry name" value="PTS_EIIA_TYPE_2"/>
    <property type="match status" value="1"/>
</dbReference>
<dbReference type="OrthoDB" id="370976at2"/>
<organism evidence="2 3">
    <name type="scientific">Terrilactibacillus tamarindi</name>
    <dbReference type="NCBI Taxonomy" id="2599694"/>
    <lineage>
        <taxon>Bacteria</taxon>
        <taxon>Bacillati</taxon>
        <taxon>Bacillota</taxon>
        <taxon>Bacilli</taxon>
        <taxon>Bacillales</taxon>
        <taxon>Bacillaceae</taxon>
        <taxon>Terrilactibacillus</taxon>
    </lineage>
</organism>
<proteinExistence type="predicted"/>